<dbReference type="CDD" id="cd00009">
    <property type="entry name" value="AAA"/>
    <property type="match status" value="1"/>
</dbReference>
<dbReference type="InterPro" id="IPR025943">
    <property type="entry name" value="Sigma_54_int_dom_ATP-bd_2"/>
</dbReference>
<dbReference type="Gene3D" id="1.10.8.60">
    <property type="match status" value="1"/>
</dbReference>
<feature type="domain" description="Response regulatory" evidence="5">
    <location>
        <begin position="3"/>
        <end position="155"/>
    </location>
</feature>
<dbReference type="InterPro" id="IPR011006">
    <property type="entry name" value="CheY-like_superfamily"/>
</dbReference>
<keyword evidence="1" id="KW-0547">Nucleotide-binding</keyword>
<proteinExistence type="predicted"/>
<dbReference type="InterPro" id="IPR001789">
    <property type="entry name" value="Sig_transdc_resp-reg_receiver"/>
</dbReference>
<dbReference type="PROSITE" id="PS50045">
    <property type="entry name" value="SIGMA54_INTERACT_4"/>
    <property type="match status" value="1"/>
</dbReference>
<reference evidence="6" key="1">
    <citation type="submission" date="2022-11" db="EMBL/GenBank/DDBJ databases">
        <title>Minimal conservation of predation-associated metabolite biosynthetic gene clusters underscores biosynthetic potential of Myxococcota including descriptions for ten novel species: Archangium lansinium sp. nov., Myxococcus landrumus sp. nov., Nannocystis bai.</title>
        <authorList>
            <person name="Ahearne A."/>
            <person name="Stevens C."/>
            <person name="Phillips K."/>
        </authorList>
    </citation>
    <scope>NUCLEOTIDE SEQUENCE</scope>
    <source>
        <strain evidence="6">Na p29</strain>
    </source>
</reference>
<evidence type="ECO:0000256" key="2">
    <source>
        <dbReference type="ARBA" id="ARBA00022840"/>
    </source>
</evidence>
<feature type="domain" description="Sigma-54 factor interaction" evidence="4">
    <location>
        <begin position="166"/>
        <end position="434"/>
    </location>
</feature>
<dbReference type="SUPFAM" id="SSF52172">
    <property type="entry name" value="CheY-like"/>
    <property type="match status" value="2"/>
</dbReference>
<gene>
    <name evidence="6" type="ORF">OV079_18375</name>
</gene>
<dbReference type="Gene3D" id="3.40.50.2300">
    <property type="match status" value="1"/>
</dbReference>
<dbReference type="SMART" id="SM00382">
    <property type="entry name" value="AAA"/>
    <property type="match status" value="1"/>
</dbReference>
<dbReference type="Pfam" id="PF00158">
    <property type="entry name" value="Sigma54_activat"/>
    <property type="match status" value="1"/>
</dbReference>
<evidence type="ECO:0000256" key="1">
    <source>
        <dbReference type="ARBA" id="ARBA00022741"/>
    </source>
</evidence>
<name>A0A9X3IXH5_9BACT</name>
<dbReference type="RefSeq" id="WP_267770109.1">
    <property type="nucleotide sequence ID" value="NZ_JAPNKE010000002.1"/>
</dbReference>
<dbReference type="SUPFAM" id="SSF52540">
    <property type="entry name" value="P-loop containing nucleoside triphosphate hydrolases"/>
    <property type="match status" value="1"/>
</dbReference>
<dbReference type="InterPro" id="IPR027417">
    <property type="entry name" value="P-loop_NTPase"/>
</dbReference>
<dbReference type="AlphaFoldDB" id="A0A9X3IXH5"/>
<dbReference type="PROSITE" id="PS00676">
    <property type="entry name" value="SIGMA54_INTERACT_2"/>
    <property type="match status" value="1"/>
</dbReference>
<dbReference type="FunFam" id="3.40.50.300:FF:000006">
    <property type="entry name" value="DNA-binding transcriptional regulator NtrC"/>
    <property type="match status" value="1"/>
</dbReference>
<evidence type="ECO:0000259" key="4">
    <source>
        <dbReference type="PROSITE" id="PS50045"/>
    </source>
</evidence>
<dbReference type="GO" id="GO:0006355">
    <property type="term" value="P:regulation of DNA-templated transcription"/>
    <property type="evidence" value="ECO:0007669"/>
    <property type="project" value="InterPro"/>
</dbReference>
<keyword evidence="2" id="KW-0067">ATP-binding</keyword>
<accession>A0A9X3IXH5</accession>
<dbReference type="Proteomes" id="UP001150924">
    <property type="component" value="Unassembled WGS sequence"/>
</dbReference>
<evidence type="ECO:0000259" key="5">
    <source>
        <dbReference type="PROSITE" id="PS50110"/>
    </source>
</evidence>
<feature type="modified residue" description="4-aspartylphosphate" evidence="3">
    <location>
        <position position="53"/>
    </location>
</feature>
<evidence type="ECO:0000313" key="6">
    <source>
        <dbReference type="EMBL" id="MCY1007481.1"/>
    </source>
</evidence>
<keyword evidence="7" id="KW-1185">Reference proteome</keyword>
<dbReference type="GO" id="GO:0000160">
    <property type="term" value="P:phosphorelay signal transduction system"/>
    <property type="evidence" value="ECO:0007669"/>
    <property type="project" value="InterPro"/>
</dbReference>
<dbReference type="Gene3D" id="3.40.50.300">
    <property type="entry name" value="P-loop containing nucleotide triphosphate hydrolases"/>
    <property type="match status" value="1"/>
</dbReference>
<dbReference type="InterPro" id="IPR002078">
    <property type="entry name" value="Sigma_54_int"/>
</dbReference>
<keyword evidence="3" id="KW-0597">Phosphoprotein</keyword>
<dbReference type="GO" id="GO:0005524">
    <property type="term" value="F:ATP binding"/>
    <property type="evidence" value="ECO:0007669"/>
    <property type="project" value="UniProtKB-KW"/>
</dbReference>
<dbReference type="PROSITE" id="PS50110">
    <property type="entry name" value="RESPONSE_REGULATORY"/>
    <property type="match status" value="1"/>
</dbReference>
<evidence type="ECO:0000313" key="7">
    <source>
        <dbReference type="Proteomes" id="UP001150924"/>
    </source>
</evidence>
<comment type="caution">
    <text evidence="6">The sequence shown here is derived from an EMBL/GenBank/DDBJ whole genome shotgun (WGS) entry which is preliminary data.</text>
</comment>
<protein>
    <submittedName>
        <fullName evidence="6">Sigma 54-interacting transcriptional regulator</fullName>
    </submittedName>
</protein>
<dbReference type="EMBL" id="JAPNKE010000002">
    <property type="protein sequence ID" value="MCY1007481.1"/>
    <property type="molecule type" value="Genomic_DNA"/>
</dbReference>
<sequence>MPSILIIDDEDNYLELCRRYMPEHSFLPPARNYRETAAALRRYAGQVDLVLLDVHFNIPDAELLPHDKQPLLARGGDPGKVFERLRRSQGLYILDQIRQSHPDLPVIVMTSRDDLPLEADAERLRAEDYTYLLADDYLDARALKLQIDGILAQRERHVAAASEPFYWGNSAAMIGLRRRLGILARGRLPVIIQGATGTGKSLVAREFIHPRSERAGPFVAVDLSTLPNDLMAAHLFGVVKGAYTGATSSREGVLARAHGGTLFLDEIGNLGLELQKSLLLVLQEGAYRPIGATKELQTDIKLVVATNENLAAMVRAGRFREDLYMRLNPATAVTLPGLRDRRDDFQELLEWFMRRVTAEAYNRDLLAQYAEQRGLPAPGPNDNLAVTVGRSIPPRGDARRMHVLLHPSSFKLLQEFDWPGNFRQFEMTLSNLLTFTLVDLVDRPERIEPEDLGEAGRPDIIPILPRTVSDLLRPMTAPTASEAPVEEVAADGAELARLAIVVRPGDSLNAVSCAVERQYLEHLYERCLGDLGKMGEILLNDAGAGRKIQLRMNQLGIKLRRLKRRADG</sequence>
<dbReference type="PANTHER" id="PTHR32071">
    <property type="entry name" value="TRANSCRIPTIONAL REGULATORY PROTEIN"/>
    <property type="match status" value="1"/>
</dbReference>
<organism evidence="6 7">
    <name type="scientific">Nannocystis pusilla</name>
    <dbReference type="NCBI Taxonomy" id="889268"/>
    <lineage>
        <taxon>Bacteria</taxon>
        <taxon>Pseudomonadati</taxon>
        <taxon>Myxococcota</taxon>
        <taxon>Polyangia</taxon>
        <taxon>Nannocystales</taxon>
        <taxon>Nannocystaceae</taxon>
        <taxon>Nannocystis</taxon>
    </lineage>
</organism>
<dbReference type="InterPro" id="IPR003593">
    <property type="entry name" value="AAA+_ATPase"/>
</dbReference>
<evidence type="ECO:0000256" key="3">
    <source>
        <dbReference type="PROSITE-ProRule" id="PRU00169"/>
    </source>
</evidence>